<dbReference type="EMBL" id="CP094534">
    <property type="protein sequence ID" value="UOE31979.1"/>
    <property type="molecule type" value="Genomic_DNA"/>
</dbReference>
<evidence type="ECO:0000313" key="3">
    <source>
        <dbReference type="Proteomes" id="UP000831390"/>
    </source>
</evidence>
<feature type="transmembrane region" description="Helical" evidence="1">
    <location>
        <begin position="41"/>
        <end position="62"/>
    </location>
</feature>
<keyword evidence="3" id="KW-1185">Reference proteome</keyword>
<gene>
    <name evidence="2" type="ORF">MTP16_12630</name>
</gene>
<evidence type="ECO:0000313" key="2">
    <source>
        <dbReference type="EMBL" id="UOE31979.1"/>
    </source>
</evidence>
<dbReference type="RefSeq" id="WP_243509045.1">
    <property type="nucleotide sequence ID" value="NZ_CP094534.1"/>
</dbReference>
<feature type="transmembrane region" description="Helical" evidence="1">
    <location>
        <begin position="157"/>
        <end position="181"/>
    </location>
</feature>
<sequence>MSPEQLNACSKLLQYTNQVSIIIPMTVVWRRRKHFSPAVKLLSNYVYLSALCSFGASILYPSVFATNYWFLAGFNFGKILLFGAVYYSVLESAPLRRAVMGITMVAAVCVLAVFSYSTYAGVTCARLSQCAVLAGFAMLYLEQTLSQSTSWRASRDPIWLVSVGQLLYSAGTATAFSFDYFSVTIYDQTPKGLVAATLGLVFNGFLTLAFRRAKRTAADTTRPQPVTRLASL</sequence>
<keyword evidence="1" id="KW-0472">Membrane</keyword>
<feature type="transmembrane region" description="Helical" evidence="1">
    <location>
        <begin position="99"/>
        <end position="119"/>
    </location>
</feature>
<feature type="transmembrane region" description="Helical" evidence="1">
    <location>
        <begin position="68"/>
        <end position="87"/>
    </location>
</feature>
<protein>
    <recommendedName>
        <fullName evidence="4">Bidirectional sugar transporter SWEET</fullName>
    </recommendedName>
</protein>
<keyword evidence="1" id="KW-1133">Transmembrane helix</keyword>
<name>A0ABY4AZM8_9BACT</name>
<evidence type="ECO:0000256" key="1">
    <source>
        <dbReference type="SAM" id="Phobius"/>
    </source>
</evidence>
<proteinExistence type="predicted"/>
<dbReference type="Proteomes" id="UP000831390">
    <property type="component" value="Chromosome"/>
</dbReference>
<feature type="transmembrane region" description="Helical" evidence="1">
    <location>
        <begin position="193"/>
        <end position="210"/>
    </location>
</feature>
<keyword evidence="1" id="KW-0812">Transmembrane</keyword>
<evidence type="ECO:0008006" key="4">
    <source>
        <dbReference type="Google" id="ProtNLM"/>
    </source>
</evidence>
<organism evidence="2 3">
    <name type="scientific">Hymenobacter monticola</name>
    <dbReference type="NCBI Taxonomy" id="1705399"/>
    <lineage>
        <taxon>Bacteria</taxon>
        <taxon>Pseudomonadati</taxon>
        <taxon>Bacteroidota</taxon>
        <taxon>Cytophagia</taxon>
        <taxon>Cytophagales</taxon>
        <taxon>Hymenobacteraceae</taxon>
        <taxon>Hymenobacter</taxon>
    </lineage>
</organism>
<accession>A0ABY4AZM8</accession>
<reference evidence="2 3" key="1">
    <citation type="submission" date="2022-03" db="EMBL/GenBank/DDBJ databases">
        <title>Hymenobactersp. isolated from the air.</title>
        <authorList>
            <person name="Won M."/>
            <person name="Kwon S.-W."/>
        </authorList>
    </citation>
    <scope>NUCLEOTIDE SEQUENCE [LARGE SCALE GENOMIC DNA]</scope>
    <source>
        <strain evidence="2 3">KACC 22596</strain>
    </source>
</reference>